<dbReference type="AlphaFoldDB" id="G9MR92"/>
<accession>G9MR92</accession>
<protein>
    <submittedName>
        <fullName evidence="1">Uncharacterized protein</fullName>
    </submittedName>
</protein>
<evidence type="ECO:0000313" key="2">
    <source>
        <dbReference type="Proteomes" id="UP000007115"/>
    </source>
</evidence>
<dbReference type="Proteomes" id="UP000007115">
    <property type="component" value="Unassembled WGS sequence"/>
</dbReference>
<proteinExistence type="predicted"/>
<evidence type="ECO:0000313" key="1">
    <source>
        <dbReference type="EMBL" id="EHK22616.1"/>
    </source>
</evidence>
<dbReference type="EMBL" id="ABDF02000006">
    <property type="protein sequence ID" value="EHK22616.1"/>
    <property type="molecule type" value="Genomic_DNA"/>
</dbReference>
<dbReference type="RefSeq" id="XP_013956830.1">
    <property type="nucleotide sequence ID" value="XM_014101355.1"/>
</dbReference>
<name>G9MR92_HYPVG</name>
<dbReference type="GeneID" id="25791594"/>
<dbReference type="VEuPathDB" id="FungiDB:TRIVIDRAFT_221885"/>
<gene>
    <name evidence="1" type="ORF">TRIVIDRAFT_221885</name>
</gene>
<organism evidence="1 2">
    <name type="scientific">Hypocrea virens (strain Gv29-8 / FGSC 10586)</name>
    <name type="common">Gliocladium virens</name>
    <name type="synonym">Trichoderma virens</name>
    <dbReference type="NCBI Taxonomy" id="413071"/>
    <lineage>
        <taxon>Eukaryota</taxon>
        <taxon>Fungi</taxon>
        <taxon>Dikarya</taxon>
        <taxon>Ascomycota</taxon>
        <taxon>Pezizomycotina</taxon>
        <taxon>Sordariomycetes</taxon>
        <taxon>Hypocreomycetidae</taxon>
        <taxon>Hypocreales</taxon>
        <taxon>Hypocreaceae</taxon>
        <taxon>Trichoderma</taxon>
    </lineage>
</organism>
<dbReference type="InParanoid" id="G9MR92"/>
<keyword evidence="2" id="KW-1185">Reference proteome</keyword>
<sequence length="56" mass="6454">MSPLSFDLTVFCIFSAGYHYRIFIPLAHVQLPAQEIRSRAWDNLGLPPSTRKAYEE</sequence>
<dbReference type="HOGENOM" id="CLU_3014458_0_0_1"/>
<comment type="caution">
    <text evidence="1">The sequence shown here is derived from an EMBL/GenBank/DDBJ whole genome shotgun (WGS) entry which is preliminary data.</text>
</comment>
<reference evidence="1 2" key="1">
    <citation type="journal article" date="2011" name="Genome Biol.">
        <title>Comparative genome sequence analysis underscores mycoparasitism as the ancestral life style of Trichoderma.</title>
        <authorList>
            <person name="Kubicek C.P."/>
            <person name="Herrera-Estrella A."/>
            <person name="Seidl-Seiboth V."/>
            <person name="Martinez D.A."/>
            <person name="Druzhinina I.S."/>
            <person name="Thon M."/>
            <person name="Zeilinger S."/>
            <person name="Casas-Flores S."/>
            <person name="Horwitz B.A."/>
            <person name="Mukherjee P.K."/>
            <person name="Mukherjee M."/>
            <person name="Kredics L."/>
            <person name="Alcaraz L.D."/>
            <person name="Aerts A."/>
            <person name="Antal Z."/>
            <person name="Atanasova L."/>
            <person name="Cervantes-Badillo M.G."/>
            <person name="Challacombe J."/>
            <person name="Chertkov O."/>
            <person name="McCluskey K."/>
            <person name="Coulpier F."/>
            <person name="Deshpande N."/>
            <person name="von Doehren H."/>
            <person name="Ebbole D.J."/>
            <person name="Esquivel-Naranjo E.U."/>
            <person name="Fekete E."/>
            <person name="Flipphi M."/>
            <person name="Glaser F."/>
            <person name="Gomez-Rodriguez E.Y."/>
            <person name="Gruber S."/>
            <person name="Han C."/>
            <person name="Henrissat B."/>
            <person name="Hermosa R."/>
            <person name="Hernandez-Onate M."/>
            <person name="Karaffa L."/>
            <person name="Kosti I."/>
            <person name="Le Crom S."/>
            <person name="Lindquist E."/>
            <person name="Lucas S."/>
            <person name="Luebeck M."/>
            <person name="Luebeck P.S."/>
            <person name="Margeot A."/>
            <person name="Metz B."/>
            <person name="Misra M."/>
            <person name="Nevalainen H."/>
            <person name="Omann M."/>
            <person name="Packer N."/>
            <person name="Perrone G."/>
            <person name="Uresti-Rivera E.E."/>
            <person name="Salamov A."/>
            <person name="Schmoll M."/>
            <person name="Seiboth B."/>
            <person name="Shapiro H."/>
            <person name="Sukno S."/>
            <person name="Tamayo-Ramos J.A."/>
            <person name="Tisch D."/>
            <person name="Wiest A."/>
            <person name="Wilkinson H.H."/>
            <person name="Zhang M."/>
            <person name="Coutinho P.M."/>
            <person name="Kenerley C.M."/>
            <person name="Monte E."/>
            <person name="Baker S.E."/>
            <person name="Grigoriev I.V."/>
        </authorList>
    </citation>
    <scope>NUCLEOTIDE SEQUENCE [LARGE SCALE GENOMIC DNA]</scope>
    <source>
        <strain evidence="2">Gv29-8 / FGSC 10586</strain>
    </source>
</reference>